<protein>
    <recommendedName>
        <fullName evidence="3">HEAT repeat domain-containing protein</fullName>
    </recommendedName>
</protein>
<dbReference type="AlphaFoldDB" id="A0A7S3B3E9"/>
<gene>
    <name evidence="2" type="ORF">HERI1096_LOCUS24470</name>
</gene>
<name>A0A7S3B3E9_9EUKA</name>
<dbReference type="InterPro" id="IPR011989">
    <property type="entry name" value="ARM-like"/>
</dbReference>
<keyword evidence="1" id="KW-0677">Repeat</keyword>
<evidence type="ECO:0008006" key="3">
    <source>
        <dbReference type="Google" id="ProtNLM"/>
    </source>
</evidence>
<dbReference type="InterPro" id="IPR000357">
    <property type="entry name" value="HEAT"/>
</dbReference>
<dbReference type="EMBL" id="HBHX01044175">
    <property type="protein sequence ID" value="CAE0123768.1"/>
    <property type="molecule type" value="Transcribed_RNA"/>
</dbReference>
<proteinExistence type="predicted"/>
<reference evidence="2" key="1">
    <citation type="submission" date="2021-01" db="EMBL/GenBank/DDBJ databases">
        <authorList>
            <person name="Corre E."/>
            <person name="Pelletier E."/>
            <person name="Niang G."/>
            <person name="Scheremetjew M."/>
            <person name="Finn R."/>
            <person name="Kale V."/>
            <person name="Holt S."/>
            <person name="Cochrane G."/>
            <person name="Meng A."/>
            <person name="Brown T."/>
            <person name="Cohen L."/>
        </authorList>
    </citation>
    <scope>NUCLEOTIDE SEQUENCE</scope>
    <source>
        <strain evidence="2">CCMP281</strain>
    </source>
</reference>
<evidence type="ECO:0000256" key="1">
    <source>
        <dbReference type="ARBA" id="ARBA00022737"/>
    </source>
</evidence>
<evidence type="ECO:0000313" key="2">
    <source>
        <dbReference type="EMBL" id="CAE0123768.1"/>
    </source>
</evidence>
<accession>A0A7S3B3E9</accession>
<dbReference type="Pfam" id="PF02985">
    <property type="entry name" value="HEAT"/>
    <property type="match status" value="1"/>
</dbReference>
<dbReference type="SUPFAM" id="SSF48371">
    <property type="entry name" value="ARM repeat"/>
    <property type="match status" value="1"/>
</dbReference>
<organism evidence="2">
    <name type="scientific">Haptolina ericina</name>
    <dbReference type="NCBI Taxonomy" id="156174"/>
    <lineage>
        <taxon>Eukaryota</taxon>
        <taxon>Haptista</taxon>
        <taxon>Haptophyta</taxon>
        <taxon>Prymnesiophyceae</taxon>
        <taxon>Prymnesiales</taxon>
        <taxon>Prymnesiaceae</taxon>
        <taxon>Haptolina</taxon>
    </lineage>
</organism>
<sequence length="242" mass="26105">MNCEHELGEAAARFRHAVQGDDDSAVLPWARAPHCLTVLAELEAHVLNPSTKGVDAIAEILVLSLGGESRRSVRRSAVGLLRLLVASAGQRVLGAQVPRLLELLQHKDWGVRCAALEALKCVPDQLVSCSCWSLIVSQLSHPDWGLRQVAVEALALLNSDTLTAVAFRLLDQIACESDALDWEVRRGVIRLLAGLRPGSLAPLAPTIMSMRDRYPEMAHLLKPAATSRVGVDLSTPLGQAVE</sequence>
<dbReference type="Gene3D" id="1.25.10.10">
    <property type="entry name" value="Leucine-rich Repeat Variant"/>
    <property type="match status" value="1"/>
</dbReference>
<dbReference type="InterPro" id="IPR016024">
    <property type="entry name" value="ARM-type_fold"/>
</dbReference>